<dbReference type="OrthoDB" id="5813736at2759"/>
<accession>A0A6V7V4L2</accession>
<evidence type="ECO:0000313" key="5">
    <source>
        <dbReference type="Proteomes" id="UP000580250"/>
    </source>
</evidence>
<reference evidence="4 5" key="1">
    <citation type="submission" date="2020-08" db="EMBL/GenBank/DDBJ databases">
        <authorList>
            <person name="Koutsovoulos G."/>
            <person name="Danchin GJ E."/>
        </authorList>
    </citation>
    <scope>NUCLEOTIDE SEQUENCE [LARGE SCALE GENOMIC DNA]</scope>
</reference>
<feature type="signal peptide" evidence="3">
    <location>
        <begin position="1"/>
        <end position="25"/>
    </location>
</feature>
<feature type="chain" id="PRO_5028451972" evidence="3">
    <location>
        <begin position="26"/>
        <end position="226"/>
    </location>
</feature>
<keyword evidence="2" id="KW-0472">Membrane</keyword>
<dbReference type="Proteomes" id="UP000580250">
    <property type="component" value="Unassembled WGS sequence"/>
</dbReference>
<keyword evidence="2" id="KW-1133">Transmembrane helix</keyword>
<organism evidence="4 5">
    <name type="scientific">Meloidogyne enterolobii</name>
    <name type="common">Root-knot nematode worm</name>
    <name type="synonym">Meloidogyne mayaguensis</name>
    <dbReference type="NCBI Taxonomy" id="390850"/>
    <lineage>
        <taxon>Eukaryota</taxon>
        <taxon>Metazoa</taxon>
        <taxon>Ecdysozoa</taxon>
        <taxon>Nematoda</taxon>
        <taxon>Chromadorea</taxon>
        <taxon>Rhabditida</taxon>
        <taxon>Tylenchina</taxon>
        <taxon>Tylenchomorpha</taxon>
        <taxon>Tylenchoidea</taxon>
        <taxon>Meloidogynidae</taxon>
        <taxon>Meloidogyninae</taxon>
        <taxon>Meloidogyne</taxon>
    </lineage>
</organism>
<gene>
    <name evidence="4" type="ORF">MENT_LOCUS21214</name>
</gene>
<evidence type="ECO:0000256" key="2">
    <source>
        <dbReference type="SAM" id="Phobius"/>
    </source>
</evidence>
<evidence type="ECO:0000256" key="1">
    <source>
        <dbReference type="SAM" id="MobiDB-lite"/>
    </source>
</evidence>
<comment type="caution">
    <text evidence="4">The sequence shown here is derived from an EMBL/GenBank/DDBJ whole genome shotgun (WGS) entry which is preliminary data.</text>
</comment>
<evidence type="ECO:0000256" key="3">
    <source>
        <dbReference type="SAM" id="SignalP"/>
    </source>
</evidence>
<feature type="region of interest" description="Disordered" evidence="1">
    <location>
        <begin position="165"/>
        <end position="192"/>
    </location>
</feature>
<dbReference type="EMBL" id="CAJEWN010000159">
    <property type="protein sequence ID" value="CAD2169854.1"/>
    <property type="molecule type" value="Genomic_DNA"/>
</dbReference>
<dbReference type="AlphaFoldDB" id="A0A6V7V4L2"/>
<keyword evidence="2" id="KW-0812">Transmembrane</keyword>
<proteinExistence type="predicted"/>
<feature type="compositionally biased region" description="Basic and acidic residues" evidence="1">
    <location>
        <begin position="174"/>
        <end position="185"/>
    </location>
</feature>
<feature type="transmembrane region" description="Helical" evidence="2">
    <location>
        <begin position="198"/>
        <end position="221"/>
    </location>
</feature>
<sequence length="226" mass="25866">MRRRKIIFFFPLLNLFLFLPFSINSIIFNSEEETAGIRCFCDKQTCGGGALVCAGKYCLIGLRNDDVSGGNKLEQHCVDEQIYSNKKVGCEKEWQKWAEVCICDESLCNTFAFLRSQIDGNYEEQQQQRLIASDYADSSALTRWKETAILRRDSNNNNIRIGENILDSNEENEPSSRRRWMERQQNKQGGGRGRGANLVLLLVVLPLVVGAFTVFLVFLNYHCKML</sequence>
<keyword evidence="3" id="KW-0732">Signal</keyword>
<name>A0A6V7V4L2_MELEN</name>
<protein>
    <submittedName>
        <fullName evidence="4">Uncharacterized protein</fullName>
    </submittedName>
</protein>
<evidence type="ECO:0000313" key="4">
    <source>
        <dbReference type="EMBL" id="CAD2169854.1"/>
    </source>
</evidence>